<protein>
    <submittedName>
        <fullName evidence="1">Uncharacterized protein</fullName>
    </submittedName>
</protein>
<dbReference type="Proteomes" id="UP000828941">
    <property type="component" value="Chromosome 3"/>
</dbReference>
<name>A0ACB9PPR4_BAUVA</name>
<dbReference type="EMBL" id="CM039428">
    <property type="protein sequence ID" value="KAI4350463.1"/>
    <property type="molecule type" value="Genomic_DNA"/>
</dbReference>
<organism evidence="1 2">
    <name type="scientific">Bauhinia variegata</name>
    <name type="common">Purple orchid tree</name>
    <name type="synonym">Phanera variegata</name>
    <dbReference type="NCBI Taxonomy" id="167791"/>
    <lineage>
        <taxon>Eukaryota</taxon>
        <taxon>Viridiplantae</taxon>
        <taxon>Streptophyta</taxon>
        <taxon>Embryophyta</taxon>
        <taxon>Tracheophyta</taxon>
        <taxon>Spermatophyta</taxon>
        <taxon>Magnoliopsida</taxon>
        <taxon>eudicotyledons</taxon>
        <taxon>Gunneridae</taxon>
        <taxon>Pentapetalae</taxon>
        <taxon>rosids</taxon>
        <taxon>fabids</taxon>
        <taxon>Fabales</taxon>
        <taxon>Fabaceae</taxon>
        <taxon>Cercidoideae</taxon>
        <taxon>Cercideae</taxon>
        <taxon>Bauhiniinae</taxon>
        <taxon>Bauhinia</taxon>
    </lineage>
</organism>
<keyword evidence="2" id="KW-1185">Reference proteome</keyword>
<accession>A0ACB9PPR4</accession>
<gene>
    <name evidence="1" type="ORF">L6164_004916</name>
</gene>
<evidence type="ECO:0000313" key="1">
    <source>
        <dbReference type="EMBL" id="KAI4350463.1"/>
    </source>
</evidence>
<sequence length="191" mass="20939">MADGKDSFMLDAKSSVTATSTTKRRPCFVALALLRISAILLTAASIAVTVTNTQTVTVFSIQFEAHYYYSSAFKFLVAADAIVCAFSVLTLVIVHLLRHKASQRREYCFYLFLHDTAMMVLLISGCAAATAIGYVSQYGQDHMGWAAICDHVHKFCSRGLVALSLSYLAFFAYLGLTIQTAYKLMSSSPNQ</sequence>
<proteinExistence type="predicted"/>
<comment type="caution">
    <text evidence="1">The sequence shown here is derived from an EMBL/GenBank/DDBJ whole genome shotgun (WGS) entry which is preliminary data.</text>
</comment>
<reference evidence="1 2" key="1">
    <citation type="journal article" date="2022" name="DNA Res.">
        <title>Chromosomal-level genome assembly of the orchid tree Bauhinia variegata (Leguminosae; Cercidoideae) supports the allotetraploid origin hypothesis of Bauhinia.</title>
        <authorList>
            <person name="Zhong Y."/>
            <person name="Chen Y."/>
            <person name="Zheng D."/>
            <person name="Pang J."/>
            <person name="Liu Y."/>
            <person name="Luo S."/>
            <person name="Meng S."/>
            <person name="Qian L."/>
            <person name="Wei D."/>
            <person name="Dai S."/>
            <person name="Zhou R."/>
        </authorList>
    </citation>
    <scope>NUCLEOTIDE SEQUENCE [LARGE SCALE GENOMIC DNA]</scope>
    <source>
        <strain evidence="1">BV-YZ2020</strain>
    </source>
</reference>
<evidence type="ECO:0000313" key="2">
    <source>
        <dbReference type="Proteomes" id="UP000828941"/>
    </source>
</evidence>